<accession>A0A6G1EA40</accession>
<dbReference type="EMBL" id="SPHZ02000005">
    <property type="protein sequence ID" value="KAF0920813.1"/>
    <property type="molecule type" value="Genomic_DNA"/>
</dbReference>
<gene>
    <name evidence="2" type="ORF">E2562_037286</name>
</gene>
<evidence type="ECO:0000313" key="2">
    <source>
        <dbReference type="EMBL" id="KAF0920813.1"/>
    </source>
</evidence>
<reference evidence="2 3" key="1">
    <citation type="submission" date="2019-11" db="EMBL/GenBank/DDBJ databases">
        <title>Whole genome sequence of Oryza granulata.</title>
        <authorList>
            <person name="Li W."/>
        </authorList>
    </citation>
    <scope>NUCLEOTIDE SEQUENCE [LARGE SCALE GENOMIC DNA]</scope>
    <source>
        <strain evidence="3">cv. Menghai</strain>
        <tissue evidence="2">Leaf</tissue>
    </source>
</reference>
<proteinExistence type="predicted"/>
<name>A0A6G1EA40_9ORYZ</name>
<evidence type="ECO:0000313" key="3">
    <source>
        <dbReference type="Proteomes" id="UP000479710"/>
    </source>
</evidence>
<dbReference type="AlphaFoldDB" id="A0A6G1EA40"/>
<sequence length="75" mass="8111">MPLTPPWPPLSAAPTGRQPLARRRLPLRASSQAAAPPPARLPPLVGPTRLPPASIWDREPSSSLLVGYFASYLYN</sequence>
<feature type="compositionally biased region" description="Pro residues" evidence="1">
    <location>
        <begin position="1"/>
        <end position="11"/>
    </location>
</feature>
<protein>
    <submittedName>
        <fullName evidence="2">Uncharacterized protein</fullName>
    </submittedName>
</protein>
<feature type="region of interest" description="Disordered" evidence="1">
    <location>
        <begin position="1"/>
        <end position="55"/>
    </location>
</feature>
<organism evidence="2 3">
    <name type="scientific">Oryza meyeriana var. granulata</name>
    <dbReference type="NCBI Taxonomy" id="110450"/>
    <lineage>
        <taxon>Eukaryota</taxon>
        <taxon>Viridiplantae</taxon>
        <taxon>Streptophyta</taxon>
        <taxon>Embryophyta</taxon>
        <taxon>Tracheophyta</taxon>
        <taxon>Spermatophyta</taxon>
        <taxon>Magnoliopsida</taxon>
        <taxon>Liliopsida</taxon>
        <taxon>Poales</taxon>
        <taxon>Poaceae</taxon>
        <taxon>BOP clade</taxon>
        <taxon>Oryzoideae</taxon>
        <taxon>Oryzeae</taxon>
        <taxon>Oryzinae</taxon>
        <taxon>Oryza</taxon>
        <taxon>Oryza meyeriana</taxon>
    </lineage>
</organism>
<comment type="caution">
    <text evidence="2">The sequence shown here is derived from an EMBL/GenBank/DDBJ whole genome shotgun (WGS) entry which is preliminary data.</text>
</comment>
<feature type="compositionally biased region" description="Pro residues" evidence="1">
    <location>
        <begin position="35"/>
        <end position="45"/>
    </location>
</feature>
<keyword evidence="3" id="KW-1185">Reference proteome</keyword>
<evidence type="ECO:0000256" key="1">
    <source>
        <dbReference type="SAM" id="MobiDB-lite"/>
    </source>
</evidence>
<dbReference type="Proteomes" id="UP000479710">
    <property type="component" value="Unassembled WGS sequence"/>
</dbReference>